<dbReference type="GO" id="GO:0006730">
    <property type="term" value="P:one-carbon metabolic process"/>
    <property type="evidence" value="ECO:0007669"/>
    <property type="project" value="UniProtKB-KW"/>
</dbReference>
<dbReference type="STRING" id="1125411.W908_07860"/>
<dbReference type="PATRIC" id="fig|1125411.7.peg.1545"/>
<evidence type="ECO:0000256" key="3">
    <source>
        <dbReference type="ARBA" id="ARBA00012856"/>
    </source>
</evidence>
<protein>
    <recommendedName>
        <fullName evidence="3 8">Dihydrofolate reductase</fullName>
        <ecNumber evidence="3 8">1.5.1.3</ecNumber>
    </recommendedName>
</protein>
<dbReference type="PANTHER" id="PTHR48069:SF3">
    <property type="entry name" value="DIHYDROFOLATE REDUCTASE"/>
    <property type="match status" value="1"/>
</dbReference>
<proteinExistence type="inferred from homology"/>
<dbReference type="Pfam" id="PF00186">
    <property type="entry name" value="DHFR_1"/>
    <property type="match status" value="1"/>
</dbReference>
<dbReference type="PROSITE" id="PS51330">
    <property type="entry name" value="DHFR_2"/>
    <property type="match status" value="1"/>
</dbReference>
<keyword evidence="12" id="KW-1185">Reference proteome</keyword>
<dbReference type="UniPathway" id="UPA00077">
    <property type="reaction ID" value="UER00158"/>
</dbReference>
<gene>
    <name evidence="11" type="ORF">W908_07860</name>
</gene>
<comment type="function">
    <text evidence="7 8">Key enzyme in folate metabolism. Catalyzes an essential reaction for de novo glycine and purine synthesis, and for DNA precursor synthesis.</text>
</comment>
<dbReference type="InterPro" id="IPR001796">
    <property type="entry name" value="DHFR_dom"/>
</dbReference>
<evidence type="ECO:0000256" key="1">
    <source>
        <dbReference type="ARBA" id="ARBA00004903"/>
    </source>
</evidence>
<feature type="domain" description="DHFR" evidence="10">
    <location>
        <begin position="2"/>
        <end position="160"/>
    </location>
</feature>
<dbReference type="AlphaFoldDB" id="A0A0M4L6D9"/>
<dbReference type="PROSITE" id="PS00075">
    <property type="entry name" value="DHFR_1"/>
    <property type="match status" value="1"/>
</dbReference>
<dbReference type="GO" id="GO:0004146">
    <property type="term" value="F:dihydrofolate reductase activity"/>
    <property type="evidence" value="ECO:0007669"/>
    <property type="project" value="UniProtKB-EC"/>
</dbReference>
<dbReference type="Gene3D" id="3.40.430.10">
    <property type="entry name" value="Dihydrofolate Reductase, subunit A"/>
    <property type="match status" value="1"/>
</dbReference>
<evidence type="ECO:0000256" key="2">
    <source>
        <dbReference type="ARBA" id="ARBA00009539"/>
    </source>
</evidence>
<dbReference type="CDD" id="cd00209">
    <property type="entry name" value="DHFR"/>
    <property type="match status" value="1"/>
</dbReference>
<reference evidence="11 12" key="1">
    <citation type="journal article" date="2015" name="Genome Announc.">
        <title>Genome Sequence of 'Candidatus Thioglobus singularis' Strain PS1, a Mixotroph from the SUP05 Clade of Marine Gammaproteobacteria.</title>
        <authorList>
            <person name="Marshall K.T."/>
            <person name="Morris R.M."/>
        </authorList>
    </citation>
    <scope>NUCLEOTIDE SEQUENCE [LARGE SCALE GENOMIC DNA]</scope>
    <source>
        <strain evidence="11 12">PS1</strain>
    </source>
</reference>
<evidence type="ECO:0000313" key="12">
    <source>
        <dbReference type="Proteomes" id="UP000068905"/>
    </source>
</evidence>
<dbReference type="GO" id="GO:0070401">
    <property type="term" value="F:NADP+ binding"/>
    <property type="evidence" value="ECO:0007669"/>
    <property type="project" value="UniProtKB-ARBA"/>
</dbReference>
<dbReference type="InterPro" id="IPR012259">
    <property type="entry name" value="DHFR"/>
</dbReference>
<comment type="similarity">
    <text evidence="2 8 9">Belongs to the dihydrofolate reductase family.</text>
</comment>
<dbReference type="PANTHER" id="PTHR48069">
    <property type="entry name" value="DIHYDROFOLATE REDUCTASE"/>
    <property type="match status" value="1"/>
</dbReference>
<dbReference type="EMBL" id="CP006911">
    <property type="protein sequence ID" value="ALE02438.1"/>
    <property type="molecule type" value="Genomic_DNA"/>
</dbReference>
<comment type="pathway">
    <text evidence="1 8">Cofactor biosynthesis; tetrahydrofolate biosynthesis; 5,6,7,8-tetrahydrofolate from 7,8-dihydrofolate: step 1/1.</text>
</comment>
<dbReference type="RefSeq" id="WP_053820628.1">
    <property type="nucleotide sequence ID" value="NZ_CP006911.1"/>
</dbReference>
<keyword evidence="5 8" id="KW-0521">NADP</keyword>
<sequence>MGLSIVVAMDNNGLIGKDNQLPWHLPADLAYFKKITTGKSILMGRKTYDSIGRPLPNRRNIVITRNTKIIIPECEVVSSIDDALLLTENEKEVMVIGGASLCEQLLPKVNRLYITRIDSEFEGDIYFPTYDVSSWHQVSAESHPKDIANNYSYHFIVLERNS</sequence>
<dbReference type="GO" id="GO:0046655">
    <property type="term" value="P:folic acid metabolic process"/>
    <property type="evidence" value="ECO:0007669"/>
    <property type="project" value="TreeGrafter"/>
</dbReference>
<name>A0A0M4L6D9_9GAMM</name>
<dbReference type="PRINTS" id="PR00070">
    <property type="entry name" value="DHFR"/>
</dbReference>
<evidence type="ECO:0000259" key="10">
    <source>
        <dbReference type="PROSITE" id="PS51330"/>
    </source>
</evidence>
<keyword evidence="4 8" id="KW-0554">One-carbon metabolism</keyword>
<organism evidence="11 12">
    <name type="scientific">Candidatus Pseudothioglobus singularis PS1</name>
    <dbReference type="NCBI Taxonomy" id="1125411"/>
    <lineage>
        <taxon>Bacteria</taxon>
        <taxon>Pseudomonadati</taxon>
        <taxon>Pseudomonadota</taxon>
        <taxon>Gammaproteobacteria</taxon>
        <taxon>Candidatus Pseudothioglobaceae</taxon>
        <taxon>Candidatus Pseudothioglobus</taxon>
    </lineage>
</organism>
<evidence type="ECO:0000256" key="9">
    <source>
        <dbReference type="RuleBase" id="RU004474"/>
    </source>
</evidence>
<dbReference type="SUPFAM" id="SSF53597">
    <property type="entry name" value="Dihydrofolate reductase-like"/>
    <property type="match status" value="1"/>
</dbReference>
<evidence type="ECO:0000256" key="8">
    <source>
        <dbReference type="PIRNR" id="PIRNR000194"/>
    </source>
</evidence>
<dbReference type="EC" id="1.5.1.3" evidence="3 8"/>
<evidence type="ECO:0000256" key="5">
    <source>
        <dbReference type="ARBA" id="ARBA00022857"/>
    </source>
</evidence>
<evidence type="ECO:0000256" key="6">
    <source>
        <dbReference type="ARBA" id="ARBA00023002"/>
    </source>
</evidence>
<dbReference type="InterPro" id="IPR017925">
    <property type="entry name" value="DHFR_CS"/>
</dbReference>
<evidence type="ECO:0000256" key="7">
    <source>
        <dbReference type="ARBA" id="ARBA00025067"/>
    </source>
</evidence>
<dbReference type="InterPro" id="IPR024072">
    <property type="entry name" value="DHFR-like_dom_sf"/>
</dbReference>
<dbReference type="GO" id="GO:0046452">
    <property type="term" value="P:dihydrofolate metabolic process"/>
    <property type="evidence" value="ECO:0007669"/>
    <property type="project" value="TreeGrafter"/>
</dbReference>
<dbReference type="FunFam" id="3.40.430.10:FF:000001">
    <property type="entry name" value="Dihydrofolate reductase"/>
    <property type="match status" value="1"/>
</dbReference>
<dbReference type="Proteomes" id="UP000068905">
    <property type="component" value="Chromosome"/>
</dbReference>
<comment type="catalytic activity">
    <reaction evidence="8">
        <text>(6S)-5,6,7,8-tetrahydrofolate + NADP(+) = 7,8-dihydrofolate + NADPH + H(+)</text>
        <dbReference type="Rhea" id="RHEA:15009"/>
        <dbReference type="ChEBI" id="CHEBI:15378"/>
        <dbReference type="ChEBI" id="CHEBI:57451"/>
        <dbReference type="ChEBI" id="CHEBI:57453"/>
        <dbReference type="ChEBI" id="CHEBI:57783"/>
        <dbReference type="ChEBI" id="CHEBI:58349"/>
        <dbReference type="EC" id="1.5.1.3"/>
    </reaction>
</comment>
<accession>A0A0M4L6D9</accession>
<dbReference type="PIRSF" id="PIRSF000194">
    <property type="entry name" value="DHFR"/>
    <property type="match status" value="1"/>
</dbReference>
<keyword evidence="6 8" id="KW-0560">Oxidoreductase</keyword>
<evidence type="ECO:0000256" key="4">
    <source>
        <dbReference type="ARBA" id="ARBA00022563"/>
    </source>
</evidence>
<dbReference type="KEGG" id="tsn:W908_07860"/>
<dbReference type="GO" id="GO:0005829">
    <property type="term" value="C:cytosol"/>
    <property type="evidence" value="ECO:0007669"/>
    <property type="project" value="TreeGrafter"/>
</dbReference>
<dbReference type="NCBIfam" id="NF008037">
    <property type="entry name" value="PRK10769.1"/>
    <property type="match status" value="1"/>
</dbReference>
<dbReference type="OrthoDB" id="9804315at2"/>
<evidence type="ECO:0000313" key="11">
    <source>
        <dbReference type="EMBL" id="ALE02438.1"/>
    </source>
</evidence>
<dbReference type="GO" id="GO:0046654">
    <property type="term" value="P:tetrahydrofolate biosynthetic process"/>
    <property type="evidence" value="ECO:0007669"/>
    <property type="project" value="UniProtKB-UniPathway"/>
</dbReference>